<dbReference type="Pfam" id="PF13367">
    <property type="entry name" value="PrsW-protease"/>
    <property type="match status" value="1"/>
</dbReference>
<accession>A0A1G2C600</accession>
<protein>
    <recommendedName>
        <fullName evidence="4">Protease PrsW</fullName>
    </recommendedName>
</protein>
<evidence type="ECO:0000313" key="2">
    <source>
        <dbReference type="EMBL" id="OGY96822.1"/>
    </source>
</evidence>
<feature type="transmembrane region" description="Helical" evidence="1">
    <location>
        <begin position="182"/>
        <end position="201"/>
    </location>
</feature>
<feature type="transmembrane region" description="Helical" evidence="1">
    <location>
        <begin position="148"/>
        <end position="170"/>
    </location>
</feature>
<dbReference type="AlphaFoldDB" id="A0A1G2C600"/>
<dbReference type="InterPro" id="IPR026898">
    <property type="entry name" value="PrsW"/>
</dbReference>
<dbReference type="Proteomes" id="UP000176648">
    <property type="component" value="Unassembled WGS sequence"/>
</dbReference>
<feature type="transmembrane region" description="Helical" evidence="1">
    <location>
        <begin position="207"/>
        <end position="225"/>
    </location>
</feature>
<keyword evidence="1" id="KW-0812">Transmembrane</keyword>
<feature type="transmembrane region" description="Helical" evidence="1">
    <location>
        <begin position="73"/>
        <end position="99"/>
    </location>
</feature>
<keyword evidence="1" id="KW-0472">Membrane</keyword>
<dbReference type="PANTHER" id="PTHR36844:SF1">
    <property type="entry name" value="PROTEASE PRSW"/>
    <property type="match status" value="1"/>
</dbReference>
<feature type="transmembrane region" description="Helical" evidence="1">
    <location>
        <begin position="6"/>
        <end position="21"/>
    </location>
</feature>
<reference evidence="2 3" key="1">
    <citation type="journal article" date="2016" name="Nat. Commun.">
        <title>Thousands of microbial genomes shed light on interconnected biogeochemical processes in an aquifer system.</title>
        <authorList>
            <person name="Anantharaman K."/>
            <person name="Brown C.T."/>
            <person name="Hug L.A."/>
            <person name="Sharon I."/>
            <person name="Castelle C.J."/>
            <person name="Probst A.J."/>
            <person name="Thomas B.C."/>
            <person name="Singh A."/>
            <person name="Wilkins M.J."/>
            <person name="Karaoz U."/>
            <person name="Brodie E.L."/>
            <person name="Williams K.H."/>
            <person name="Hubbard S.S."/>
            <person name="Banfield J.F."/>
        </authorList>
    </citation>
    <scope>NUCLEOTIDE SEQUENCE [LARGE SCALE GENOMIC DNA]</scope>
</reference>
<dbReference type="PANTHER" id="PTHR36844">
    <property type="entry name" value="PROTEASE PRSW"/>
    <property type="match status" value="1"/>
</dbReference>
<feature type="transmembrane region" description="Helical" evidence="1">
    <location>
        <begin position="111"/>
        <end position="133"/>
    </location>
</feature>
<feature type="transmembrane region" description="Helical" evidence="1">
    <location>
        <begin position="33"/>
        <end position="53"/>
    </location>
</feature>
<name>A0A1G2C600_9BACT</name>
<gene>
    <name evidence="2" type="ORF">A2122_00045</name>
</gene>
<dbReference type="STRING" id="1798644.A2122_00045"/>
<comment type="caution">
    <text evidence="2">The sequence shown here is derived from an EMBL/GenBank/DDBJ whole genome shotgun (WGS) entry which is preliminary data.</text>
</comment>
<evidence type="ECO:0008006" key="4">
    <source>
        <dbReference type="Google" id="ProtNLM"/>
    </source>
</evidence>
<dbReference type="GO" id="GO:0008233">
    <property type="term" value="F:peptidase activity"/>
    <property type="evidence" value="ECO:0007669"/>
    <property type="project" value="InterPro"/>
</dbReference>
<keyword evidence="1" id="KW-1133">Transmembrane helix</keyword>
<organism evidence="2 3">
    <name type="scientific">Candidatus Liptonbacteria bacterium GWB1_49_6</name>
    <dbReference type="NCBI Taxonomy" id="1798644"/>
    <lineage>
        <taxon>Bacteria</taxon>
        <taxon>Candidatus Liptoniibacteriota</taxon>
    </lineage>
</organism>
<dbReference type="EMBL" id="MHKU01000020">
    <property type="protein sequence ID" value="OGY96822.1"/>
    <property type="molecule type" value="Genomic_DNA"/>
</dbReference>
<evidence type="ECO:0000313" key="3">
    <source>
        <dbReference type="Proteomes" id="UP000176648"/>
    </source>
</evidence>
<proteinExistence type="predicted"/>
<sequence length="233" mass="25630">MNWFAIVFGILPGIVWLFFYLQEDLHPEPKKLLIKTFLIGGLFAFLALLVELLADCSLVRNFQNCFEETSSAIPLSLTIIIVFSLIEEVAKFMGAFVSVHKNPAFNEPVDAMIYAVVASLGFATVENIGAIGLDASHGGFTTDPLEIIALRFIGATLLHTLASAAVGYYWALSIRDFGESRLILIGIAVATGLHALFNYLILEYGRMILPVLLLVVAGFFIIGDFEKLKRKNV</sequence>
<evidence type="ECO:0000256" key="1">
    <source>
        <dbReference type="SAM" id="Phobius"/>
    </source>
</evidence>